<dbReference type="InterPro" id="IPR000771">
    <property type="entry name" value="FBA_II"/>
</dbReference>
<dbReference type="AlphaFoldDB" id="A0A4P7AI69"/>
<sequence length="68" mass="7583">MFNFNNLEMIKGIFEAAEEENSPVILMATESAALYMGLDNVFAFALLATNKAKTPVVLHWNHVLTLNL</sequence>
<dbReference type="SUPFAM" id="SSF51569">
    <property type="entry name" value="Aldolase"/>
    <property type="match status" value="1"/>
</dbReference>
<dbReference type="GO" id="GO:0008270">
    <property type="term" value="F:zinc ion binding"/>
    <property type="evidence" value="ECO:0007669"/>
    <property type="project" value="InterPro"/>
</dbReference>
<dbReference type="InterPro" id="IPR013785">
    <property type="entry name" value="Aldolase_TIM"/>
</dbReference>
<comment type="cofactor">
    <cofactor evidence="1">
        <name>Zn(2+)</name>
        <dbReference type="ChEBI" id="CHEBI:29105"/>
    </cofactor>
</comment>
<proteinExistence type="predicted"/>
<dbReference type="Gene3D" id="3.20.20.70">
    <property type="entry name" value="Aldolase class I"/>
    <property type="match status" value="1"/>
</dbReference>
<reference evidence="2 3" key="1">
    <citation type="submission" date="2019-03" db="EMBL/GenBank/DDBJ databases">
        <title>Complete genome sequence of Spiroplasma gladiatoris TG-1 (DSM 22552).</title>
        <authorList>
            <person name="Lin Y.-C."/>
            <person name="Chou L."/>
            <person name="Kuo C.-H."/>
        </authorList>
    </citation>
    <scope>NUCLEOTIDE SEQUENCE [LARGE SCALE GENOMIC DNA]</scope>
    <source>
        <strain evidence="2 3">TG-1</strain>
    </source>
</reference>
<dbReference type="Pfam" id="PF01116">
    <property type="entry name" value="F_bP_aldolase"/>
    <property type="match status" value="1"/>
</dbReference>
<evidence type="ECO:0000256" key="1">
    <source>
        <dbReference type="ARBA" id="ARBA00001947"/>
    </source>
</evidence>
<name>A0A4P7AI69_9MOLU</name>
<dbReference type="GO" id="GO:0016832">
    <property type="term" value="F:aldehyde-lyase activity"/>
    <property type="evidence" value="ECO:0007669"/>
    <property type="project" value="InterPro"/>
</dbReference>
<keyword evidence="3" id="KW-1185">Reference proteome</keyword>
<evidence type="ECO:0000313" key="3">
    <source>
        <dbReference type="Proteomes" id="UP000294309"/>
    </source>
</evidence>
<accession>A0A4P7AI69</accession>
<dbReference type="GO" id="GO:0005975">
    <property type="term" value="P:carbohydrate metabolic process"/>
    <property type="evidence" value="ECO:0007669"/>
    <property type="project" value="InterPro"/>
</dbReference>
<dbReference type="EMBL" id="CP038013">
    <property type="protein sequence ID" value="QBQ07383.1"/>
    <property type="molecule type" value="Genomic_DNA"/>
</dbReference>
<evidence type="ECO:0000313" key="2">
    <source>
        <dbReference type="EMBL" id="QBQ07383.1"/>
    </source>
</evidence>
<dbReference type="Proteomes" id="UP000294309">
    <property type="component" value="Chromosome"/>
</dbReference>
<protein>
    <submittedName>
        <fullName evidence="2">Class II fructose-bisphosphate aldolase</fullName>
    </submittedName>
</protein>
<dbReference type="KEGG" id="sgq:SGLAD_v1c01840"/>
<organism evidence="2 3">
    <name type="scientific">Spiroplasma gladiatoris</name>
    <dbReference type="NCBI Taxonomy" id="2143"/>
    <lineage>
        <taxon>Bacteria</taxon>
        <taxon>Bacillati</taxon>
        <taxon>Mycoplasmatota</taxon>
        <taxon>Mollicutes</taxon>
        <taxon>Entomoplasmatales</taxon>
        <taxon>Spiroplasmataceae</taxon>
        <taxon>Spiroplasma</taxon>
    </lineage>
</organism>
<gene>
    <name evidence="2" type="ORF">SGLAD_v1c01840</name>
</gene>